<accession>A0ABM5RSW4</accession>
<protein>
    <recommendedName>
        <fullName evidence="3">DUF3046 domain-containing protein</fullName>
    </recommendedName>
</protein>
<keyword evidence="2" id="KW-1185">Reference proteome</keyword>
<proteinExistence type="predicted"/>
<gene>
    <name evidence="1" type="ORF">CulFRC11_1335</name>
</gene>
<evidence type="ECO:0000313" key="2">
    <source>
        <dbReference type="Proteomes" id="UP000029910"/>
    </source>
</evidence>
<dbReference type="InterPro" id="IPR021408">
    <property type="entry name" value="DUF3046"/>
</dbReference>
<evidence type="ECO:0000313" key="1">
    <source>
        <dbReference type="EMBL" id="AIU32904.1"/>
    </source>
</evidence>
<dbReference type="Proteomes" id="UP000029910">
    <property type="component" value="Chromosome"/>
</dbReference>
<sequence>MATMRLTEFHQLVVDEFGSTRGPWLLHSHVLAALGDTPDRLIEHGVEPRAVWWALCEDFSIPESRRLGLDNPK</sequence>
<reference evidence="1 2" key="1">
    <citation type="journal article" date="2015" name="Genome Announc.">
        <title>Genome Sequence of Corynebacterium ulcerans Strain FRC11.</title>
        <authorList>
            <person name="Benevides Lde J."/>
            <person name="Viana M.V."/>
            <person name="Mariano D.C."/>
            <person name="Rocha Fde S."/>
            <person name="Bagano P.C."/>
            <person name="Folador E.L."/>
            <person name="Pereira F.L."/>
            <person name="Dorella F.A."/>
            <person name="Leal C.A."/>
            <person name="Carvalho A.F."/>
            <person name="Soares Sde C."/>
            <person name="Carneiro A."/>
            <person name="Ramos R."/>
            <person name="Badell-Ocando E."/>
            <person name="Guiso N."/>
            <person name="Silva A."/>
            <person name="Figueiredo H."/>
            <person name="Azevedo V."/>
            <person name="Guimaraes L.C."/>
        </authorList>
    </citation>
    <scope>NUCLEOTIDE SEQUENCE [LARGE SCALE GENOMIC DNA]</scope>
    <source>
        <strain evidence="2">FRC0011</strain>
    </source>
</reference>
<dbReference type="EMBL" id="CP009622">
    <property type="protein sequence ID" value="AIU32904.1"/>
    <property type="molecule type" value="Genomic_DNA"/>
</dbReference>
<name>A0ABM5RSW4_9CORY</name>
<dbReference type="Pfam" id="PF11248">
    <property type="entry name" value="DUF3046"/>
    <property type="match status" value="1"/>
</dbReference>
<organism evidence="1 2">
    <name type="scientific">Corynebacterium ramonii</name>
    <dbReference type="NCBI Taxonomy" id="3026968"/>
    <lineage>
        <taxon>Bacteria</taxon>
        <taxon>Bacillati</taxon>
        <taxon>Actinomycetota</taxon>
        <taxon>Actinomycetes</taxon>
        <taxon>Mycobacteriales</taxon>
        <taxon>Corynebacteriaceae</taxon>
        <taxon>Corynebacterium</taxon>
    </lineage>
</organism>
<evidence type="ECO:0008006" key="3">
    <source>
        <dbReference type="Google" id="ProtNLM"/>
    </source>
</evidence>